<dbReference type="EMBL" id="JAFJYH010000041">
    <property type="protein sequence ID" value="KAG4422985.1"/>
    <property type="molecule type" value="Genomic_DNA"/>
</dbReference>
<evidence type="ECO:0000313" key="2">
    <source>
        <dbReference type="EMBL" id="KAG4422985.1"/>
    </source>
</evidence>
<keyword evidence="3" id="KW-1185">Reference proteome</keyword>
<gene>
    <name evidence="2" type="ORF">IFR04_003897</name>
</gene>
<name>A0A8H7WDT6_9HELO</name>
<evidence type="ECO:0000313" key="3">
    <source>
        <dbReference type="Proteomes" id="UP000664132"/>
    </source>
</evidence>
<feature type="compositionally biased region" description="Low complexity" evidence="1">
    <location>
        <begin position="12"/>
        <end position="36"/>
    </location>
</feature>
<organism evidence="2 3">
    <name type="scientific">Cadophora malorum</name>
    <dbReference type="NCBI Taxonomy" id="108018"/>
    <lineage>
        <taxon>Eukaryota</taxon>
        <taxon>Fungi</taxon>
        <taxon>Dikarya</taxon>
        <taxon>Ascomycota</taxon>
        <taxon>Pezizomycotina</taxon>
        <taxon>Leotiomycetes</taxon>
        <taxon>Helotiales</taxon>
        <taxon>Ploettnerulaceae</taxon>
        <taxon>Cadophora</taxon>
    </lineage>
</organism>
<dbReference type="Proteomes" id="UP000664132">
    <property type="component" value="Unassembled WGS sequence"/>
</dbReference>
<dbReference type="OrthoDB" id="3555793at2759"/>
<reference evidence="2" key="1">
    <citation type="submission" date="2021-02" db="EMBL/GenBank/DDBJ databases">
        <title>Genome sequence Cadophora malorum strain M34.</title>
        <authorList>
            <person name="Stefanovic E."/>
            <person name="Vu D."/>
            <person name="Scully C."/>
            <person name="Dijksterhuis J."/>
            <person name="Roader J."/>
            <person name="Houbraken J."/>
        </authorList>
    </citation>
    <scope>NUCLEOTIDE SEQUENCE</scope>
    <source>
        <strain evidence="2">M34</strain>
    </source>
</reference>
<comment type="caution">
    <text evidence="2">The sequence shown here is derived from an EMBL/GenBank/DDBJ whole genome shotgun (WGS) entry which is preliminary data.</text>
</comment>
<accession>A0A8H7WDT6</accession>
<dbReference type="AlphaFoldDB" id="A0A8H7WDT6"/>
<sequence length="209" mass="22220">MSYQSPYAPLPSQGQGQQQVAPAASSSSVPASASAQRTEAQLSPGTVQLGDGSFMGPARYADGNTFSPEKVTVRDDDATSGPRRTSAYPEPSPGGYVLPQTHAFTDQVRTAPTIRPAPRPDPLHIAQVQPTACLVEFPLGSKQYWILECLKCFAAFDGIAGAVMHFTHVPAHAELRGIVTVENVVEICGCRVVDATEEDYARMSSAART</sequence>
<feature type="compositionally biased region" description="Polar residues" evidence="1">
    <location>
        <begin position="37"/>
        <end position="46"/>
    </location>
</feature>
<protein>
    <submittedName>
        <fullName evidence="2">Uncharacterized protein</fullName>
    </submittedName>
</protein>
<proteinExistence type="predicted"/>
<evidence type="ECO:0000256" key="1">
    <source>
        <dbReference type="SAM" id="MobiDB-lite"/>
    </source>
</evidence>
<feature type="region of interest" description="Disordered" evidence="1">
    <location>
        <begin position="1"/>
        <end position="96"/>
    </location>
</feature>